<dbReference type="Pfam" id="PF07238">
    <property type="entry name" value="PilZ"/>
    <property type="match status" value="1"/>
</dbReference>
<protein>
    <submittedName>
        <fullName evidence="2">Type IV pilus assembly PilZ</fullName>
    </submittedName>
</protein>
<name>B1Y5E2_LEPCP</name>
<gene>
    <name evidence="2" type="ordered locus">Lcho_1261</name>
</gene>
<dbReference type="Gene3D" id="2.40.10.220">
    <property type="entry name" value="predicted glycosyltransferase like domains"/>
    <property type="match status" value="1"/>
</dbReference>
<dbReference type="OrthoDB" id="9153644at2"/>
<proteinExistence type="predicted"/>
<evidence type="ECO:0000313" key="3">
    <source>
        <dbReference type="Proteomes" id="UP000001693"/>
    </source>
</evidence>
<dbReference type="HOGENOM" id="CLU_2023835_0_0_4"/>
<dbReference type="eggNOG" id="ENOG5033AUD">
    <property type="taxonomic scope" value="Bacteria"/>
</dbReference>
<dbReference type="EMBL" id="CP001013">
    <property type="protein sequence ID" value="ACB33530.1"/>
    <property type="molecule type" value="Genomic_DNA"/>
</dbReference>
<keyword evidence="3" id="KW-1185">Reference proteome</keyword>
<dbReference type="Proteomes" id="UP000001693">
    <property type="component" value="Chromosome"/>
</dbReference>
<accession>B1Y5E2</accession>
<dbReference type="AlphaFoldDB" id="B1Y5E2"/>
<dbReference type="GO" id="GO:0035438">
    <property type="term" value="F:cyclic-di-GMP binding"/>
    <property type="evidence" value="ECO:0007669"/>
    <property type="project" value="InterPro"/>
</dbReference>
<dbReference type="STRING" id="395495.Lcho_1261"/>
<evidence type="ECO:0000259" key="1">
    <source>
        <dbReference type="Pfam" id="PF07238"/>
    </source>
</evidence>
<dbReference type="KEGG" id="lch:Lcho_1261"/>
<sequence>MSTGPLAQGSIDNRREPRYTVNWPARLDLGNGQLVEVKVRDISESGLGLRCERPLPEHARLKITVGVPDLHDPTRLQAVPGTVKLVFVVMSGHEWRLGAQWAELGEPARQLLKQWITKLRFG</sequence>
<dbReference type="RefSeq" id="WP_012346292.1">
    <property type="nucleotide sequence ID" value="NC_010524.1"/>
</dbReference>
<dbReference type="SUPFAM" id="SSF141371">
    <property type="entry name" value="PilZ domain-like"/>
    <property type="match status" value="1"/>
</dbReference>
<organism evidence="2 3">
    <name type="scientific">Leptothrix cholodnii (strain ATCC 51168 / LMG 8142 / SP-6)</name>
    <name type="common">Leptothrix discophora (strain SP-6)</name>
    <dbReference type="NCBI Taxonomy" id="395495"/>
    <lineage>
        <taxon>Bacteria</taxon>
        <taxon>Pseudomonadati</taxon>
        <taxon>Pseudomonadota</taxon>
        <taxon>Betaproteobacteria</taxon>
        <taxon>Burkholderiales</taxon>
        <taxon>Sphaerotilaceae</taxon>
        <taxon>Leptothrix</taxon>
    </lineage>
</organism>
<evidence type="ECO:0000313" key="2">
    <source>
        <dbReference type="EMBL" id="ACB33530.1"/>
    </source>
</evidence>
<dbReference type="InterPro" id="IPR009875">
    <property type="entry name" value="PilZ_domain"/>
</dbReference>
<reference evidence="2 3" key="1">
    <citation type="submission" date="2008-03" db="EMBL/GenBank/DDBJ databases">
        <title>Complete sequence of Leptothrix cholodnii SP-6.</title>
        <authorList>
            <consortium name="US DOE Joint Genome Institute"/>
            <person name="Copeland A."/>
            <person name="Lucas S."/>
            <person name="Lapidus A."/>
            <person name="Glavina del Rio T."/>
            <person name="Dalin E."/>
            <person name="Tice H."/>
            <person name="Bruce D."/>
            <person name="Goodwin L."/>
            <person name="Pitluck S."/>
            <person name="Chertkov O."/>
            <person name="Brettin T."/>
            <person name="Detter J.C."/>
            <person name="Han C."/>
            <person name="Kuske C.R."/>
            <person name="Schmutz J."/>
            <person name="Larimer F."/>
            <person name="Land M."/>
            <person name="Hauser L."/>
            <person name="Kyrpides N."/>
            <person name="Lykidis A."/>
            <person name="Emerson D."/>
            <person name="Richardson P."/>
        </authorList>
    </citation>
    <scope>NUCLEOTIDE SEQUENCE [LARGE SCALE GENOMIC DNA]</scope>
    <source>
        <strain evidence="3">ATCC 51168 / LMG 8142 / SP-6</strain>
    </source>
</reference>
<feature type="domain" description="PilZ" evidence="1">
    <location>
        <begin position="13"/>
        <end position="117"/>
    </location>
</feature>